<dbReference type="Proteomes" id="UP000325218">
    <property type="component" value="Unassembled WGS sequence"/>
</dbReference>
<sequence>MDKHDYVRSDEPVPQTLQEQKEKFKNMAEKSGAEVIEDNPLHEKVTEFKKAFEDYKPNGRILKETQEMIAQEKVLQAQERKTLIEREEIQIDFTRIYREKGFKYKYVYTVGNLDKPETVEIVDCWEREELTTDELEQQKRHVMRGTGKPIVNIDIEEI</sequence>
<evidence type="ECO:0000313" key="1">
    <source>
        <dbReference type="EMBL" id="TYA10911.1"/>
    </source>
</evidence>
<gene>
    <name evidence="1" type="ORF">FRY98_24385</name>
</gene>
<protein>
    <submittedName>
        <fullName evidence="1">Uncharacterized protein</fullName>
    </submittedName>
</protein>
<keyword evidence="2" id="KW-1185">Reference proteome</keyword>
<evidence type="ECO:0000313" key="2">
    <source>
        <dbReference type="Proteomes" id="UP000325218"/>
    </source>
</evidence>
<organism evidence="1 2">
    <name type="scientific">Paenibacillus faecis</name>
    <dbReference type="NCBI Taxonomy" id="862114"/>
    <lineage>
        <taxon>Bacteria</taxon>
        <taxon>Bacillati</taxon>
        <taxon>Bacillota</taxon>
        <taxon>Bacilli</taxon>
        <taxon>Bacillales</taxon>
        <taxon>Paenibacillaceae</taxon>
        <taxon>Paenibacillus</taxon>
    </lineage>
</organism>
<name>A0A5D0CM18_9BACL</name>
<dbReference type="RefSeq" id="WP_148457030.1">
    <property type="nucleotide sequence ID" value="NZ_VSDO01000005.1"/>
</dbReference>
<dbReference type="AlphaFoldDB" id="A0A5D0CM18"/>
<accession>A0A5D0CM18</accession>
<dbReference type="OrthoDB" id="9985466at2"/>
<comment type="caution">
    <text evidence="1">The sequence shown here is derived from an EMBL/GenBank/DDBJ whole genome shotgun (WGS) entry which is preliminary data.</text>
</comment>
<dbReference type="EMBL" id="VSDO01000005">
    <property type="protein sequence ID" value="TYA10911.1"/>
    <property type="molecule type" value="Genomic_DNA"/>
</dbReference>
<proteinExistence type="predicted"/>
<reference evidence="1 2" key="1">
    <citation type="submission" date="2019-08" db="EMBL/GenBank/DDBJ databases">
        <title>Genome sequencing of Paenibacillus faecis DSM 23593(T).</title>
        <authorList>
            <person name="Kook J.-K."/>
            <person name="Park S.-N."/>
            <person name="Lim Y.K."/>
        </authorList>
    </citation>
    <scope>NUCLEOTIDE SEQUENCE [LARGE SCALE GENOMIC DNA]</scope>
    <source>
        <strain evidence="1 2">DSM 23593</strain>
    </source>
</reference>